<dbReference type="EMBL" id="VFYP01000001">
    <property type="protein sequence ID" value="TPP11200.1"/>
    <property type="molecule type" value="Genomic_DNA"/>
</dbReference>
<feature type="domain" description="Heparan-alpha-glucosaminide N-acetyltransferase catalytic" evidence="2">
    <location>
        <begin position="51"/>
        <end position="270"/>
    </location>
</feature>
<feature type="transmembrane region" description="Helical" evidence="1">
    <location>
        <begin position="218"/>
        <end position="241"/>
    </location>
</feature>
<keyword evidence="4" id="KW-1185">Reference proteome</keyword>
<evidence type="ECO:0000313" key="3">
    <source>
        <dbReference type="EMBL" id="TPP11200.1"/>
    </source>
</evidence>
<evidence type="ECO:0000313" key="4">
    <source>
        <dbReference type="Proteomes" id="UP000316429"/>
    </source>
</evidence>
<dbReference type="OrthoDB" id="9807591at2"/>
<feature type="transmembrane region" description="Helical" evidence="1">
    <location>
        <begin position="93"/>
        <end position="115"/>
    </location>
</feature>
<feature type="transmembrane region" description="Helical" evidence="1">
    <location>
        <begin position="150"/>
        <end position="168"/>
    </location>
</feature>
<dbReference type="Proteomes" id="UP000316429">
    <property type="component" value="Unassembled WGS sequence"/>
</dbReference>
<keyword evidence="1" id="KW-1133">Transmembrane helix</keyword>
<organism evidence="3 4">
    <name type="scientific">Rhizobium glycinendophyticum</name>
    <dbReference type="NCBI Taxonomy" id="2589807"/>
    <lineage>
        <taxon>Bacteria</taxon>
        <taxon>Pseudomonadati</taxon>
        <taxon>Pseudomonadota</taxon>
        <taxon>Alphaproteobacteria</taxon>
        <taxon>Hyphomicrobiales</taxon>
        <taxon>Rhizobiaceae</taxon>
        <taxon>Rhizobium/Agrobacterium group</taxon>
        <taxon>Rhizobium</taxon>
    </lineage>
</organism>
<proteinExistence type="predicted"/>
<dbReference type="AlphaFoldDB" id="A0A504UDP3"/>
<dbReference type="Pfam" id="PF07786">
    <property type="entry name" value="HGSNAT_cat"/>
    <property type="match status" value="1"/>
</dbReference>
<keyword evidence="1" id="KW-0812">Transmembrane</keyword>
<gene>
    <name evidence="3" type="ORF">FJQ55_10390</name>
</gene>
<feature type="transmembrane region" description="Helical" evidence="1">
    <location>
        <begin position="52"/>
        <end position="73"/>
    </location>
</feature>
<comment type="caution">
    <text evidence="3">The sequence shown here is derived from an EMBL/GenBank/DDBJ whole genome shotgun (WGS) entry which is preliminary data.</text>
</comment>
<name>A0A504UDP3_9HYPH</name>
<feature type="transmembrane region" description="Helical" evidence="1">
    <location>
        <begin position="173"/>
        <end position="190"/>
    </location>
</feature>
<sequence length="360" mass="39428">MKSPPLHDEPRPRAQAADIAAISTTDGGRRVPDSIPDNAQTSPEITRARPRLLWLDAFRGLALIAMASYHFSWDLEFFGYLAPGTSTEGFLRFYARSIASTFLFLAGFSLVLAHYPKLRVEAFLRRFAVILAAALAITAATWWFVPDGLIFFGILHAMALGSLVGLVFLRLPVIVTLAVALCAMVLPNVYRSPIFDTPLLWFAGLSEHLPRSNDYVPLFPWIGALLIGIAVARLLVDYNLLARLTRLPEGPAWLRWGGRHSLTVYLLHQPVLIALVFAASQVVPPPAPDPIESYIGSCEPACQQQGNSAEICKAFCACTLDRLQAQSLLEPLQSGAILPDQDERILALASECTAKIQTTP</sequence>
<keyword evidence="1" id="KW-0472">Membrane</keyword>
<protein>
    <submittedName>
        <fullName evidence="3">DUF1624 domain-containing protein</fullName>
    </submittedName>
</protein>
<evidence type="ECO:0000256" key="1">
    <source>
        <dbReference type="SAM" id="Phobius"/>
    </source>
</evidence>
<dbReference type="InterPro" id="IPR012429">
    <property type="entry name" value="HGSNAT_cat"/>
</dbReference>
<accession>A0A504UDP3</accession>
<evidence type="ECO:0000259" key="2">
    <source>
        <dbReference type="Pfam" id="PF07786"/>
    </source>
</evidence>
<feature type="transmembrane region" description="Helical" evidence="1">
    <location>
        <begin position="127"/>
        <end position="144"/>
    </location>
</feature>
<reference evidence="3 4" key="1">
    <citation type="submission" date="2019-06" db="EMBL/GenBank/DDBJ databases">
        <title>Rhizobium sp. CL12 isolated from roots of soybean.</title>
        <authorList>
            <person name="Wang C."/>
        </authorList>
    </citation>
    <scope>NUCLEOTIDE SEQUENCE [LARGE SCALE GENOMIC DNA]</scope>
    <source>
        <strain evidence="3 4">CL12</strain>
    </source>
</reference>